<proteinExistence type="predicted"/>
<dbReference type="EMBL" id="JAOCIL010000001">
    <property type="protein sequence ID" value="MDH1437609.1"/>
    <property type="molecule type" value="Genomic_DNA"/>
</dbReference>
<organism evidence="2 3">
    <name type="scientific">Acinetobacter johnsonii</name>
    <dbReference type="NCBI Taxonomy" id="40214"/>
    <lineage>
        <taxon>Bacteria</taxon>
        <taxon>Pseudomonadati</taxon>
        <taxon>Pseudomonadota</taxon>
        <taxon>Gammaproteobacteria</taxon>
        <taxon>Moraxellales</taxon>
        <taxon>Moraxellaceae</taxon>
        <taxon>Acinetobacter</taxon>
    </lineage>
</organism>
<name>A0AA42QNM2_ACIJO</name>
<keyword evidence="1" id="KW-1133">Transmembrane helix</keyword>
<dbReference type="AlphaFoldDB" id="A0AA42QNM2"/>
<protein>
    <submittedName>
        <fullName evidence="2">Uncharacterized protein</fullName>
    </submittedName>
</protein>
<dbReference type="Proteomes" id="UP001161567">
    <property type="component" value="Unassembled WGS sequence"/>
</dbReference>
<feature type="transmembrane region" description="Helical" evidence="1">
    <location>
        <begin position="393"/>
        <end position="414"/>
    </location>
</feature>
<accession>A0AA42QNM2</accession>
<feature type="transmembrane region" description="Helical" evidence="1">
    <location>
        <begin position="368"/>
        <end position="387"/>
    </location>
</feature>
<evidence type="ECO:0000313" key="3">
    <source>
        <dbReference type="Proteomes" id="UP001161567"/>
    </source>
</evidence>
<keyword evidence="1" id="KW-0812">Transmembrane</keyword>
<evidence type="ECO:0000256" key="1">
    <source>
        <dbReference type="SAM" id="Phobius"/>
    </source>
</evidence>
<comment type="caution">
    <text evidence="2">The sequence shown here is derived from an EMBL/GenBank/DDBJ whole genome shotgun (WGS) entry which is preliminary data.</text>
</comment>
<dbReference type="RefSeq" id="WP_114392424.1">
    <property type="nucleotide sequence ID" value="NZ_CP031011.1"/>
</dbReference>
<gene>
    <name evidence="2" type="ORF">N5I27_04115</name>
</gene>
<sequence>MTYLDEVLHIFVDDISTKLNIDLSWTLEQRSEKLLDASMQYRDELQSLLTTKSGSHNQNPNRQGNLFEVRDVFINNLNQAISKTYKRYVTADYLYNLKKQGVKLSDSILSAANYNDNVTDVVAFAKGKILDGEKAQYKSIKSFTHLAAERYLENNDKLVVPLEDFEKAKEYWLDRAELGDVIAQAVLEKLVAGQISRRSVSLQGTWIESVIITFSDEEKAKENLQNLADYFLIAESELHEKGYFVTHEVIQHTDISIKQAITYMVGRCVAEIRQAWKDQNIDFSARLQNVINDTKQKFKEIFEEGFLKNLSKSAIDYVVGLIVGFYKNIYQAIQKGGKYFKVVCDEIWLFITGENKSLFQTILNISKAIAALAVTTFIVGLYQYLISIGIPEVFSVVITSFVSALVTVTIFRLIEKAAQITGSVFYTRDVARIRRQEVERICEEVLPLIEEKVAQLDSLIEQEDKERKEIFNKSFVQIKASLNSVEINKIVIAYQELYQYLGHELPFKNENEFDDFMMGNKIFEL</sequence>
<evidence type="ECO:0000313" key="2">
    <source>
        <dbReference type="EMBL" id="MDH1437609.1"/>
    </source>
</evidence>
<keyword evidence="1" id="KW-0472">Membrane</keyword>
<reference evidence="2" key="1">
    <citation type="submission" date="2022-09" db="EMBL/GenBank/DDBJ databases">
        <title>Intensive care unit water sources are persistently colonized with multi-drug resistant bacteria and are the site of extensive horizontal gene transfer of antibiotic resistance genes.</title>
        <authorList>
            <person name="Diorio-Toth L."/>
        </authorList>
    </citation>
    <scope>NUCLEOTIDE SEQUENCE</scope>
    <source>
        <strain evidence="2">GD03725</strain>
    </source>
</reference>